<evidence type="ECO:0000256" key="1">
    <source>
        <dbReference type="ARBA" id="ARBA00022490"/>
    </source>
</evidence>
<comment type="function">
    <text evidence="3">Required for rescue of stalled ribosomes mediated by trans-translation. Binds to transfer-messenger RNA (tmRNA), required for stable association of tmRNA with ribosomes. tmRNA and SmpB together mimic tRNA shape, replacing the anticodon stem-loop with SmpB. tmRNA is encoded by the ssrA gene; the 2 termini fold to resemble tRNA(Ala) and it encodes a 'tag peptide', a short internal open reading frame. During trans-translation Ala-aminoacylated tmRNA acts like a tRNA, entering the A-site of stalled ribosomes, displacing the stalled mRNA. The ribosome then switches to translate the ORF on the tmRNA; the nascent peptide is terminated with the 'tag peptide' encoded by the tmRNA and targeted for degradation. The ribosome is freed to recommence translation, which seems to be the essential function of trans-translation.</text>
</comment>
<keyword evidence="1 3" id="KW-0963">Cytoplasm</keyword>
<accession>A0A2H0RLB9</accession>
<proteinExistence type="inferred from homology"/>
<dbReference type="GO" id="GO:0070929">
    <property type="term" value="P:trans-translation"/>
    <property type="evidence" value="ECO:0007669"/>
    <property type="project" value="UniProtKB-UniRule"/>
</dbReference>
<evidence type="ECO:0000313" key="5">
    <source>
        <dbReference type="EMBL" id="PIR47351.1"/>
    </source>
</evidence>
<name>A0A2H0RLB9_9BACT</name>
<dbReference type="EMBL" id="PCYM01000008">
    <property type="protein sequence ID" value="PIR47351.1"/>
    <property type="molecule type" value="Genomic_DNA"/>
</dbReference>
<evidence type="ECO:0000256" key="3">
    <source>
        <dbReference type="HAMAP-Rule" id="MF_00023"/>
    </source>
</evidence>
<comment type="caution">
    <text evidence="5">The sequence shown here is derived from an EMBL/GenBank/DDBJ whole genome shotgun (WGS) entry which is preliminary data.</text>
</comment>
<reference evidence="5 6" key="1">
    <citation type="submission" date="2017-09" db="EMBL/GenBank/DDBJ databases">
        <title>Depth-based differentiation of microbial function through sediment-hosted aquifers and enrichment of novel symbionts in the deep terrestrial subsurface.</title>
        <authorList>
            <person name="Probst A.J."/>
            <person name="Ladd B."/>
            <person name="Jarett J.K."/>
            <person name="Geller-Mcgrath D.E."/>
            <person name="Sieber C.M."/>
            <person name="Emerson J.B."/>
            <person name="Anantharaman K."/>
            <person name="Thomas B.C."/>
            <person name="Malmstrom R."/>
            <person name="Stieglmeier M."/>
            <person name="Klingl A."/>
            <person name="Woyke T."/>
            <person name="Ryan C.M."/>
            <person name="Banfield J.F."/>
        </authorList>
    </citation>
    <scope>NUCLEOTIDE SEQUENCE [LARGE SCALE GENOMIC DNA]</scope>
    <source>
        <strain evidence="5">CG10_big_fil_rev_8_21_14_0_10_50_16</strain>
    </source>
</reference>
<keyword evidence="2 3" id="KW-0694">RNA-binding</keyword>
<organism evidence="5 6">
    <name type="scientific">Candidatus Uhrbacteria bacterium CG10_big_fil_rev_8_21_14_0_10_50_16</name>
    <dbReference type="NCBI Taxonomy" id="1975039"/>
    <lineage>
        <taxon>Bacteria</taxon>
        <taxon>Candidatus Uhriibacteriota</taxon>
    </lineage>
</organism>
<dbReference type="SUPFAM" id="SSF74982">
    <property type="entry name" value="Small protein B (SmpB)"/>
    <property type="match status" value="1"/>
</dbReference>
<dbReference type="GO" id="GO:0005829">
    <property type="term" value="C:cytosol"/>
    <property type="evidence" value="ECO:0007669"/>
    <property type="project" value="TreeGrafter"/>
</dbReference>
<evidence type="ECO:0000313" key="6">
    <source>
        <dbReference type="Proteomes" id="UP000230084"/>
    </source>
</evidence>
<dbReference type="GO" id="GO:0070930">
    <property type="term" value="P:trans-translation-dependent protein tagging"/>
    <property type="evidence" value="ECO:0007669"/>
    <property type="project" value="TreeGrafter"/>
</dbReference>
<dbReference type="HAMAP" id="MF_00023">
    <property type="entry name" value="SmpB"/>
    <property type="match status" value="1"/>
</dbReference>
<feature type="region of interest" description="Disordered" evidence="4">
    <location>
        <begin position="130"/>
        <end position="149"/>
    </location>
</feature>
<feature type="compositionally biased region" description="Basic and acidic residues" evidence="4">
    <location>
        <begin position="130"/>
        <end position="143"/>
    </location>
</feature>
<dbReference type="PANTHER" id="PTHR30308">
    <property type="entry name" value="TMRNA-BINDING COMPONENT OF TRANS-TRANSLATION TAGGING COMPLEX"/>
    <property type="match status" value="1"/>
</dbReference>
<dbReference type="Proteomes" id="UP000230084">
    <property type="component" value="Unassembled WGS sequence"/>
</dbReference>
<evidence type="ECO:0000256" key="4">
    <source>
        <dbReference type="SAM" id="MobiDB-lite"/>
    </source>
</evidence>
<dbReference type="Pfam" id="PF01668">
    <property type="entry name" value="SmpB"/>
    <property type="match status" value="1"/>
</dbReference>
<dbReference type="AlphaFoldDB" id="A0A2H0RLB9"/>
<dbReference type="PANTHER" id="PTHR30308:SF2">
    <property type="entry name" value="SSRA-BINDING PROTEIN"/>
    <property type="match status" value="1"/>
</dbReference>
<dbReference type="NCBIfam" id="TIGR00086">
    <property type="entry name" value="smpB"/>
    <property type="match status" value="1"/>
</dbReference>
<dbReference type="InterPro" id="IPR023620">
    <property type="entry name" value="SmpB"/>
</dbReference>
<dbReference type="InterPro" id="IPR000037">
    <property type="entry name" value="SsrA-bd_prot"/>
</dbReference>
<dbReference type="Gene3D" id="2.40.280.10">
    <property type="match status" value="1"/>
</dbReference>
<comment type="similarity">
    <text evidence="3">Belongs to the SmpB family.</text>
</comment>
<sequence>MPRLANNKRAHFDYEILEVLEVGIILTGQEVKSAKTGHAKLQGAFIHLRDNEAWLKNAFIAPYTHAAHIESYDPYQNRKLLLHKREIARLTKKMEVEHLTIVPISLYTKAGKIKLEIGLARGKKQYEKRASVKKRDLDREMRTRQYRGA</sequence>
<protein>
    <recommendedName>
        <fullName evidence="3">SsrA-binding protein</fullName>
    </recommendedName>
    <alternativeName>
        <fullName evidence="3">Small protein B</fullName>
    </alternativeName>
</protein>
<evidence type="ECO:0000256" key="2">
    <source>
        <dbReference type="ARBA" id="ARBA00022884"/>
    </source>
</evidence>
<dbReference type="NCBIfam" id="NF003843">
    <property type="entry name" value="PRK05422.1"/>
    <property type="match status" value="1"/>
</dbReference>
<gene>
    <name evidence="3" type="primary">smpB</name>
    <name evidence="5" type="ORF">COV06_03965</name>
</gene>
<dbReference type="CDD" id="cd09294">
    <property type="entry name" value="SmpB"/>
    <property type="match status" value="1"/>
</dbReference>
<comment type="subcellular location">
    <subcellularLocation>
        <location evidence="3">Cytoplasm</location>
    </subcellularLocation>
    <text evidence="3">The tmRNA-SmpB complex associates with stalled 70S ribosomes.</text>
</comment>
<dbReference type="GO" id="GO:0003723">
    <property type="term" value="F:RNA binding"/>
    <property type="evidence" value="ECO:0007669"/>
    <property type="project" value="UniProtKB-UniRule"/>
</dbReference>